<keyword evidence="1" id="KW-0175">Coiled coil</keyword>
<proteinExistence type="predicted"/>
<dbReference type="InParanoid" id="G9ME00"/>
<protein>
    <recommendedName>
        <fullName evidence="5">Fungal N-terminal domain-containing protein</fullName>
    </recommendedName>
</protein>
<dbReference type="VEuPathDB" id="FungiDB:TRIVIDRAFT_63060"/>
<comment type="caution">
    <text evidence="3">The sequence shown here is derived from an EMBL/GenBank/DDBJ whole genome shotgun (WGS) entry which is preliminary data.</text>
</comment>
<reference evidence="3 4" key="1">
    <citation type="journal article" date="2011" name="Genome Biol.">
        <title>Comparative genome sequence analysis underscores mycoparasitism as the ancestral life style of Trichoderma.</title>
        <authorList>
            <person name="Kubicek C.P."/>
            <person name="Herrera-Estrella A."/>
            <person name="Seidl-Seiboth V."/>
            <person name="Martinez D.A."/>
            <person name="Druzhinina I.S."/>
            <person name="Thon M."/>
            <person name="Zeilinger S."/>
            <person name="Casas-Flores S."/>
            <person name="Horwitz B.A."/>
            <person name="Mukherjee P.K."/>
            <person name="Mukherjee M."/>
            <person name="Kredics L."/>
            <person name="Alcaraz L.D."/>
            <person name="Aerts A."/>
            <person name="Antal Z."/>
            <person name="Atanasova L."/>
            <person name="Cervantes-Badillo M.G."/>
            <person name="Challacombe J."/>
            <person name="Chertkov O."/>
            <person name="McCluskey K."/>
            <person name="Coulpier F."/>
            <person name="Deshpande N."/>
            <person name="von Doehren H."/>
            <person name="Ebbole D.J."/>
            <person name="Esquivel-Naranjo E.U."/>
            <person name="Fekete E."/>
            <person name="Flipphi M."/>
            <person name="Glaser F."/>
            <person name="Gomez-Rodriguez E.Y."/>
            <person name="Gruber S."/>
            <person name="Han C."/>
            <person name="Henrissat B."/>
            <person name="Hermosa R."/>
            <person name="Hernandez-Onate M."/>
            <person name="Karaffa L."/>
            <person name="Kosti I."/>
            <person name="Le Crom S."/>
            <person name="Lindquist E."/>
            <person name="Lucas S."/>
            <person name="Luebeck M."/>
            <person name="Luebeck P.S."/>
            <person name="Margeot A."/>
            <person name="Metz B."/>
            <person name="Misra M."/>
            <person name="Nevalainen H."/>
            <person name="Omann M."/>
            <person name="Packer N."/>
            <person name="Perrone G."/>
            <person name="Uresti-Rivera E.E."/>
            <person name="Salamov A."/>
            <person name="Schmoll M."/>
            <person name="Seiboth B."/>
            <person name="Shapiro H."/>
            <person name="Sukno S."/>
            <person name="Tamayo-Ramos J.A."/>
            <person name="Tisch D."/>
            <person name="Wiest A."/>
            <person name="Wilkinson H.H."/>
            <person name="Zhang M."/>
            <person name="Coutinho P.M."/>
            <person name="Kenerley C.M."/>
            <person name="Monte E."/>
            <person name="Baker S.E."/>
            <person name="Grigoriev I.V."/>
        </authorList>
    </citation>
    <scope>NUCLEOTIDE SEQUENCE [LARGE SCALE GENOMIC DNA]</scope>
    <source>
        <strain evidence="4">Gv29-8 / FGSC 10586</strain>
    </source>
</reference>
<dbReference type="STRING" id="413071.G9ME00"/>
<name>G9ME00_HYPVG</name>
<gene>
    <name evidence="3" type="ORF">TRIVIDRAFT_63060</name>
</gene>
<evidence type="ECO:0000313" key="4">
    <source>
        <dbReference type="Proteomes" id="UP000007115"/>
    </source>
</evidence>
<dbReference type="Proteomes" id="UP000007115">
    <property type="component" value="Unassembled WGS sequence"/>
</dbReference>
<evidence type="ECO:0000256" key="1">
    <source>
        <dbReference type="SAM" id="Coils"/>
    </source>
</evidence>
<sequence length="394" mass="43957">MDPIAIIGAASSLVLSLAKASKSLSDIRKGFQEAPMIIATMITECKTISAALTHLQNLTLGNPVALSPSLTTPETIQEGFDNALTGCMLILSALEVHLERLVEGKKPEDMGFMKKVQLLWNEETMNQLLSNLRGQHAAINTLVSLFQTESLANVHDLLHQHITELRLHRKRSIQLYQHSGFESVAGQEKELSIFNFSIQSFSFTDATSNINVQLQQSTAYRNAGAVTTEELWRLNEELRDENGGLRSEQKGHKIASLLSNNAFLQTRIDSLDQQLQAATAKIDHFSAYYKMFKQTGAECVQQIQHDRDQIKELEARLRNLRKSHGSMILSRLISFHEQWNELGYITPASSSRSSFVEPSASSHSKQADELPKPDVGSILEKTLIDIDDLITMSE</sequence>
<accession>G9ME00</accession>
<dbReference type="AlphaFoldDB" id="G9ME00"/>
<feature type="region of interest" description="Disordered" evidence="2">
    <location>
        <begin position="351"/>
        <end position="373"/>
    </location>
</feature>
<evidence type="ECO:0008006" key="5">
    <source>
        <dbReference type="Google" id="ProtNLM"/>
    </source>
</evidence>
<dbReference type="OMA" id="MITECKT"/>
<feature type="coiled-coil region" evidence="1">
    <location>
        <begin position="254"/>
        <end position="323"/>
    </location>
</feature>
<dbReference type="EMBL" id="ABDF02000001">
    <property type="protein sequence ID" value="EHK27296.1"/>
    <property type="molecule type" value="Genomic_DNA"/>
</dbReference>
<dbReference type="RefSeq" id="XP_013961502.1">
    <property type="nucleotide sequence ID" value="XM_014106027.1"/>
</dbReference>
<dbReference type="OrthoDB" id="5365701at2759"/>
<dbReference type="HOGENOM" id="CLU_700320_0_0_1"/>
<dbReference type="eggNOG" id="ENOG502RUFS">
    <property type="taxonomic scope" value="Eukaryota"/>
</dbReference>
<dbReference type="GeneID" id="25796446"/>
<evidence type="ECO:0000313" key="3">
    <source>
        <dbReference type="EMBL" id="EHK27296.1"/>
    </source>
</evidence>
<keyword evidence="4" id="KW-1185">Reference proteome</keyword>
<feature type="compositionally biased region" description="Polar residues" evidence="2">
    <location>
        <begin position="351"/>
        <end position="364"/>
    </location>
</feature>
<organism evidence="3 4">
    <name type="scientific">Hypocrea virens (strain Gv29-8 / FGSC 10586)</name>
    <name type="common">Gliocladium virens</name>
    <name type="synonym">Trichoderma virens</name>
    <dbReference type="NCBI Taxonomy" id="413071"/>
    <lineage>
        <taxon>Eukaryota</taxon>
        <taxon>Fungi</taxon>
        <taxon>Dikarya</taxon>
        <taxon>Ascomycota</taxon>
        <taxon>Pezizomycotina</taxon>
        <taxon>Sordariomycetes</taxon>
        <taxon>Hypocreomycetidae</taxon>
        <taxon>Hypocreales</taxon>
        <taxon>Hypocreaceae</taxon>
        <taxon>Trichoderma</taxon>
    </lineage>
</organism>
<evidence type="ECO:0000256" key="2">
    <source>
        <dbReference type="SAM" id="MobiDB-lite"/>
    </source>
</evidence>